<dbReference type="AlphaFoldDB" id="V8N9H6"/>
<dbReference type="Proteomes" id="UP000018936">
    <property type="component" value="Unassembled WGS sequence"/>
</dbReference>
<protein>
    <submittedName>
        <fullName evidence="2">Uncharacterized protein</fullName>
    </submittedName>
</protein>
<accession>V8N9H6</accession>
<feature type="compositionally biased region" description="Basic and acidic residues" evidence="1">
    <location>
        <begin position="67"/>
        <end position="81"/>
    </location>
</feature>
<feature type="region of interest" description="Disordered" evidence="1">
    <location>
        <begin position="56"/>
        <end position="81"/>
    </location>
</feature>
<evidence type="ECO:0000313" key="3">
    <source>
        <dbReference type="Proteomes" id="UP000018936"/>
    </source>
</evidence>
<reference evidence="2 3" key="1">
    <citation type="journal article" date="2013" name="Proc. Natl. Acad. Sci. U.S.A.">
        <title>The king cobra genome reveals dynamic gene evolution and adaptation in the snake venom system.</title>
        <authorList>
            <person name="Vonk F.J."/>
            <person name="Casewell N.R."/>
            <person name="Henkel C.V."/>
            <person name="Heimberg A.M."/>
            <person name="Jansen H.J."/>
            <person name="McCleary R.J."/>
            <person name="Kerkkamp H.M."/>
            <person name="Vos R.A."/>
            <person name="Guerreiro I."/>
            <person name="Calvete J.J."/>
            <person name="Wuster W."/>
            <person name="Woods A.E."/>
            <person name="Logan J.M."/>
            <person name="Harrison R.A."/>
            <person name="Castoe T.A."/>
            <person name="de Koning A.P."/>
            <person name="Pollock D.D."/>
            <person name="Yandell M."/>
            <person name="Calderon D."/>
            <person name="Renjifo C."/>
            <person name="Currier R.B."/>
            <person name="Salgado D."/>
            <person name="Pla D."/>
            <person name="Sanz L."/>
            <person name="Hyder A.S."/>
            <person name="Ribeiro J.M."/>
            <person name="Arntzen J.W."/>
            <person name="van den Thillart G.E."/>
            <person name="Boetzer M."/>
            <person name="Pirovano W."/>
            <person name="Dirks R.P."/>
            <person name="Spaink H.P."/>
            <person name="Duboule D."/>
            <person name="McGlinn E."/>
            <person name="Kini R.M."/>
            <person name="Richardson M.K."/>
        </authorList>
    </citation>
    <scope>NUCLEOTIDE SEQUENCE</scope>
    <source>
        <tissue evidence="2">Blood</tissue>
    </source>
</reference>
<evidence type="ECO:0000256" key="1">
    <source>
        <dbReference type="SAM" id="MobiDB-lite"/>
    </source>
</evidence>
<proteinExistence type="predicted"/>
<name>V8N9H6_OPHHA</name>
<feature type="non-terminal residue" evidence="2">
    <location>
        <position position="1"/>
    </location>
</feature>
<comment type="caution">
    <text evidence="2">The sequence shown here is derived from an EMBL/GenBank/DDBJ whole genome shotgun (WGS) entry which is preliminary data.</text>
</comment>
<organism evidence="2 3">
    <name type="scientific">Ophiophagus hannah</name>
    <name type="common">King cobra</name>
    <name type="synonym">Naja hannah</name>
    <dbReference type="NCBI Taxonomy" id="8665"/>
    <lineage>
        <taxon>Eukaryota</taxon>
        <taxon>Metazoa</taxon>
        <taxon>Chordata</taxon>
        <taxon>Craniata</taxon>
        <taxon>Vertebrata</taxon>
        <taxon>Euteleostomi</taxon>
        <taxon>Lepidosauria</taxon>
        <taxon>Squamata</taxon>
        <taxon>Bifurcata</taxon>
        <taxon>Unidentata</taxon>
        <taxon>Episquamata</taxon>
        <taxon>Toxicofera</taxon>
        <taxon>Serpentes</taxon>
        <taxon>Colubroidea</taxon>
        <taxon>Elapidae</taxon>
        <taxon>Elapinae</taxon>
        <taxon>Ophiophagus</taxon>
    </lineage>
</organism>
<dbReference type="EMBL" id="AZIM01006335">
    <property type="protein sequence ID" value="ETE58750.1"/>
    <property type="molecule type" value="Genomic_DNA"/>
</dbReference>
<evidence type="ECO:0000313" key="2">
    <source>
        <dbReference type="EMBL" id="ETE58750.1"/>
    </source>
</evidence>
<sequence>MSQMGNPGPVARGLNLVRRGEYCNGRANNIFSDIRRWAAWKIRICPTLQCRVLQGRKDGRKGRRGAGRKEGRKKDGREGGI</sequence>
<keyword evidence="3" id="KW-1185">Reference proteome</keyword>
<gene>
    <name evidence="2" type="ORF">L345_15530</name>
</gene>